<accession>A0ABS1H423</accession>
<feature type="DNA-binding region" description="H-T-H motif" evidence="2">
    <location>
        <begin position="29"/>
        <end position="48"/>
    </location>
</feature>
<keyword evidence="5" id="KW-1185">Reference proteome</keyword>
<proteinExistence type="predicted"/>
<dbReference type="RefSeq" id="WP_200748126.1">
    <property type="nucleotide sequence ID" value="NZ_JAEOAH010000004.1"/>
</dbReference>
<dbReference type="SUPFAM" id="SSF48498">
    <property type="entry name" value="Tetracyclin repressor-like, C-terminal domain"/>
    <property type="match status" value="1"/>
</dbReference>
<protein>
    <submittedName>
        <fullName evidence="4">TetR/AcrR family transcriptional regulator</fullName>
    </submittedName>
</protein>
<dbReference type="InterPro" id="IPR001647">
    <property type="entry name" value="HTH_TetR"/>
</dbReference>
<reference evidence="4 5" key="1">
    <citation type="submission" date="2020-12" db="EMBL/GenBank/DDBJ databases">
        <title>YIM B01967 draft genome.</title>
        <authorList>
            <person name="Yan X."/>
        </authorList>
    </citation>
    <scope>NUCLEOTIDE SEQUENCE [LARGE SCALE GENOMIC DNA]</scope>
    <source>
        <strain evidence="4 5">YIM B01967</strain>
    </source>
</reference>
<dbReference type="PROSITE" id="PS50977">
    <property type="entry name" value="HTH_TETR_2"/>
    <property type="match status" value="1"/>
</dbReference>
<dbReference type="PROSITE" id="PS01081">
    <property type="entry name" value="HTH_TETR_1"/>
    <property type="match status" value="1"/>
</dbReference>
<dbReference type="Proteomes" id="UP000618943">
    <property type="component" value="Unassembled WGS sequence"/>
</dbReference>
<name>A0ABS1H423_9BACL</name>
<dbReference type="InterPro" id="IPR036271">
    <property type="entry name" value="Tet_transcr_reg_TetR-rel_C_sf"/>
</dbReference>
<dbReference type="InterPro" id="IPR023772">
    <property type="entry name" value="DNA-bd_HTH_TetR-type_CS"/>
</dbReference>
<feature type="domain" description="HTH tetR-type" evidence="3">
    <location>
        <begin position="6"/>
        <end position="66"/>
    </location>
</feature>
<dbReference type="Pfam" id="PF00440">
    <property type="entry name" value="TetR_N"/>
    <property type="match status" value="1"/>
</dbReference>
<evidence type="ECO:0000313" key="4">
    <source>
        <dbReference type="EMBL" id="MBK3494147.1"/>
    </source>
</evidence>
<sequence length="195" mass="21829">MAKPNVIKKEDLITAAKECLVEKGIEKFTLRAVADVAMVTQGTIYYHFRTKEQLLLEVVKDICDGSWKELSQINEDVISQAIISAKSRCSHDSFFHKLFLTLVVTGFNNDKIREQLGNILMQENEALSKSILKLWTKSPIEGVSIETWGVFLNAIVDGLALQALVSKNCSIENTFEELEQLIIGLDRLTNLGDGK</sequence>
<dbReference type="PRINTS" id="PR00455">
    <property type="entry name" value="HTHTETR"/>
</dbReference>
<evidence type="ECO:0000256" key="2">
    <source>
        <dbReference type="PROSITE-ProRule" id="PRU00335"/>
    </source>
</evidence>
<dbReference type="InterPro" id="IPR009057">
    <property type="entry name" value="Homeodomain-like_sf"/>
</dbReference>
<evidence type="ECO:0000313" key="5">
    <source>
        <dbReference type="Proteomes" id="UP000618943"/>
    </source>
</evidence>
<dbReference type="EMBL" id="JAEOAH010000004">
    <property type="protein sequence ID" value="MBK3494147.1"/>
    <property type="molecule type" value="Genomic_DNA"/>
</dbReference>
<keyword evidence="1 2" id="KW-0238">DNA-binding</keyword>
<comment type="caution">
    <text evidence="4">The sequence shown here is derived from an EMBL/GenBank/DDBJ whole genome shotgun (WGS) entry which is preliminary data.</text>
</comment>
<dbReference type="SUPFAM" id="SSF46689">
    <property type="entry name" value="Homeodomain-like"/>
    <property type="match status" value="1"/>
</dbReference>
<organism evidence="4 5">
    <name type="scientific">Viridibacillus soli</name>
    <dbReference type="NCBI Taxonomy" id="2798301"/>
    <lineage>
        <taxon>Bacteria</taxon>
        <taxon>Bacillati</taxon>
        <taxon>Bacillota</taxon>
        <taxon>Bacilli</taxon>
        <taxon>Bacillales</taxon>
        <taxon>Caryophanaceae</taxon>
        <taxon>Viridibacillus</taxon>
    </lineage>
</organism>
<evidence type="ECO:0000259" key="3">
    <source>
        <dbReference type="PROSITE" id="PS50977"/>
    </source>
</evidence>
<evidence type="ECO:0000256" key="1">
    <source>
        <dbReference type="ARBA" id="ARBA00023125"/>
    </source>
</evidence>
<gene>
    <name evidence="4" type="ORF">JFL43_04590</name>
</gene>
<dbReference type="PANTHER" id="PTHR43479:SF11">
    <property type="entry name" value="ACREF_ENVCD OPERON REPRESSOR-RELATED"/>
    <property type="match status" value="1"/>
</dbReference>
<dbReference type="Gene3D" id="1.10.357.10">
    <property type="entry name" value="Tetracycline Repressor, domain 2"/>
    <property type="match status" value="1"/>
</dbReference>
<dbReference type="PANTHER" id="PTHR43479">
    <property type="entry name" value="ACREF/ENVCD OPERON REPRESSOR-RELATED"/>
    <property type="match status" value="1"/>
</dbReference>
<dbReference type="InterPro" id="IPR050624">
    <property type="entry name" value="HTH-type_Tx_Regulator"/>
</dbReference>